<evidence type="ECO:0000259" key="2">
    <source>
        <dbReference type="Pfam" id="PF05585"/>
    </source>
</evidence>
<organism evidence="3 4">
    <name type="scientific">Paramuricea clavata</name>
    <name type="common">Red gorgonian</name>
    <name type="synonym">Violescent sea-whip</name>
    <dbReference type="NCBI Taxonomy" id="317549"/>
    <lineage>
        <taxon>Eukaryota</taxon>
        <taxon>Metazoa</taxon>
        <taxon>Cnidaria</taxon>
        <taxon>Anthozoa</taxon>
        <taxon>Octocorallia</taxon>
        <taxon>Malacalcyonacea</taxon>
        <taxon>Plexauridae</taxon>
        <taxon>Paramuricea</taxon>
    </lineage>
</organism>
<evidence type="ECO:0000313" key="4">
    <source>
        <dbReference type="Proteomes" id="UP001152795"/>
    </source>
</evidence>
<dbReference type="InterPro" id="IPR005312">
    <property type="entry name" value="DUF1759"/>
</dbReference>
<dbReference type="InterPro" id="IPR008737">
    <property type="entry name" value="DUF1758"/>
</dbReference>
<protein>
    <submittedName>
        <fullName evidence="3">PREDICTED: uncharacterized protein LOC107330089</fullName>
    </submittedName>
</protein>
<dbReference type="PROSITE" id="PS00141">
    <property type="entry name" value="ASP_PROTEASE"/>
    <property type="match status" value="1"/>
</dbReference>
<feature type="region of interest" description="Disordered" evidence="1">
    <location>
        <begin position="481"/>
        <end position="509"/>
    </location>
</feature>
<dbReference type="OrthoDB" id="5989138at2759"/>
<evidence type="ECO:0000313" key="3">
    <source>
        <dbReference type="EMBL" id="CAB3979329.1"/>
    </source>
</evidence>
<proteinExistence type="predicted"/>
<name>A0A7D9H9W3_PARCT</name>
<dbReference type="Pfam" id="PF05585">
    <property type="entry name" value="DUF1758"/>
    <property type="match status" value="1"/>
</dbReference>
<dbReference type="Pfam" id="PF03564">
    <property type="entry name" value="DUF1759"/>
    <property type="match status" value="1"/>
</dbReference>
<dbReference type="PANTHER" id="PTHR47331:SF5">
    <property type="entry name" value="RIBONUCLEASE H"/>
    <property type="match status" value="1"/>
</dbReference>
<comment type="caution">
    <text evidence="3">The sequence shown here is derived from an EMBL/GenBank/DDBJ whole genome shotgun (WGS) entry which is preliminary data.</text>
</comment>
<feature type="non-terminal residue" evidence="3">
    <location>
        <position position="726"/>
    </location>
</feature>
<reference evidence="3" key="1">
    <citation type="submission" date="2020-04" db="EMBL/GenBank/DDBJ databases">
        <authorList>
            <person name="Alioto T."/>
            <person name="Alioto T."/>
            <person name="Gomez Garrido J."/>
        </authorList>
    </citation>
    <scope>NUCLEOTIDE SEQUENCE</scope>
    <source>
        <strain evidence="3">A484AB</strain>
    </source>
</reference>
<feature type="domain" description="DUF1758" evidence="2">
    <location>
        <begin position="532"/>
        <end position="640"/>
    </location>
</feature>
<dbReference type="Proteomes" id="UP001152795">
    <property type="component" value="Unassembled WGS sequence"/>
</dbReference>
<dbReference type="PANTHER" id="PTHR47331">
    <property type="entry name" value="PHD-TYPE DOMAIN-CONTAINING PROTEIN"/>
    <property type="match status" value="1"/>
</dbReference>
<sequence length="726" mass="81805">MPELNKVAGDCLDFGKLFDGLCGQRKSGERCPVDRNKVINEIDEICEAESYDYERIQVIDQHLQDKLKLLNELNESILLLCDVEEITHEIEESEEINDRILSKRKKIETILKNGDKVHSKINNIETQSTGSIETQPTGSSETQPTGSSENQHVINDVIPTVEGQQQESTAMVELPNTNVEQQHSMNLQSTQVNQQHSNSATKPRLPKITLPRFNGEVTKWNTFWDSFNSAIHTNTDIANIDKFNYLKSLIEGPAARAIQGLTLTNDNYETAIKILEERFGKRQQIVSAHMDELLKIPSCTSDKLDTLRLVYDKISVHTRGLATLGISADQYGSLLIPVIMSKLPNEIRLQIARNSTQDVWKIDELLGIIKKEVEAREASERIKADEHVRQQGSKWQGHKPTARSFLSKDDQNYTVRCAYCKELHYSASCTKVTDPEKRQDILRNTNRCFNCLRIGHHVSNCQSSKGCRHCKQKHHQSICNTLKSPIPDNKSDRNKTTEESKGTTTTSNVRSKGTVLLQTARTTATNSNGSRSTKVRVLFDSGSQRSYISNSLKTRLNLKPVKNETLNLNTFGPLHDSAAPTEIQSNLIIPGQSETFNHADIEKAFLMSNIIHLRFCQIHLVEAIHLELTEDLKTAALPIELSSQQGLLNSRSAKNSASYLIFCMLSWNLSTLSMRARIDSCLPPTIHLPIFQDTSKTEVKLPDGIPMDMKDISARRITETKIKLNE</sequence>
<evidence type="ECO:0000256" key="1">
    <source>
        <dbReference type="SAM" id="MobiDB-lite"/>
    </source>
</evidence>
<dbReference type="GO" id="GO:0004190">
    <property type="term" value="F:aspartic-type endopeptidase activity"/>
    <property type="evidence" value="ECO:0007669"/>
    <property type="project" value="InterPro"/>
</dbReference>
<dbReference type="GO" id="GO:0006508">
    <property type="term" value="P:proteolysis"/>
    <property type="evidence" value="ECO:0007669"/>
    <property type="project" value="InterPro"/>
</dbReference>
<feature type="compositionally biased region" description="Basic and acidic residues" evidence="1">
    <location>
        <begin position="489"/>
        <end position="501"/>
    </location>
</feature>
<feature type="region of interest" description="Disordered" evidence="1">
    <location>
        <begin position="121"/>
        <end position="150"/>
    </location>
</feature>
<dbReference type="InterPro" id="IPR001969">
    <property type="entry name" value="Aspartic_peptidase_AS"/>
</dbReference>
<gene>
    <name evidence="3" type="ORF">PACLA_8A062116</name>
</gene>
<dbReference type="AlphaFoldDB" id="A0A7D9H9W3"/>
<accession>A0A7D9H9W3</accession>
<dbReference type="EMBL" id="CACRXK020000187">
    <property type="protein sequence ID" value="CAB3979329.1"/>
    <property type="molecule type" value="Genomic_DNA"/>
</dbReference>
<keyword evidence="4" id="KW-1185">Reference proteome</keyword>